<dbReference type="EMBL" id="CAUYUJ010005210">
    <property type="protein sequence ID" value="CAK0812666.1"/>
    <property type="molecule type" value="Genomic_DNA"/>
</dbReference>
<accession>A0ABN9R8J0</accession>
<feature type="non-terminal residue" evidence="2">
    <location>
        <position position="49"/>
    </location>
</feature>
<reference evidence="2" key="1">
    <citation type="submission" date="2023-10" db="EMBL/GenBank/DDBJ databases">
        <authorList>
            <person name="Chen Y."/>
            <person name="Shah S."/>
            <person name="Dougan E. K."/>
            <person name="Thang M."/>
            <person name="Chan C."/>
        </authorList>
    </citation>
    <scope>NUCLEOTIDE SEQUENCE [LARGE SCALE GENOMIC DNA]</scope>
</reference>
<feature type="compositionally biased region" description="Gly residues" evidence="1">
    <location>
        <begin position="32"/>
        <end position="42"/>
    </location>
</feature>
<organism evidence="2 3">
    <name type="scientific">Prorocentrum cordatum</name>
    <dbReference type="NCBI Taxonomy" id="2364126"/>
    <lineage>
        <taxon>Eukaryota</taxon>
        <taxon>Sar</taxon>
        <taxon>Alveolata</taxon>
        <taxon>Dinophyceae</taxon>
        <taxon>Prorocentrales</taxon>
        <taxon>Prorocentraceae</taxon>
        <taxon>Prorocentrum</taxon>
    </lineage>
</organism>
<feature type="compositionally biased region" description="Low complexity" evidence="1">
    <location>
        <begin position="8"/>
        <end position="20"/>
    </location>
</feature>
<sequence length="49" mass="5455">QRRRRARAGQAARPRQGQLARHGRRAQVEQRGAGGLRQGLQGGQPRSQQ</sequence>
<feature type="region of interest" description="Disordered" evidence="1">
    <location>
        <begin position="1"/>
        <end position="49"/>
    </location>
</feature>
<protein>
    <submittedName>
        <fullName evidence="2">Uncharacterized protein</fullName>
    </submittedName>
</protein>
<feature type="non-terminal residue" evidence="2">
    <location>
        <position position="1"/>
    </location>
</feature>
<gene>
    <name evidence="2" type="ORF">PCOR1329_LOCUS16911</name>
</gene>
<evidence type="ECO:0000313" key="3">
    <source>
        <dbReference type="Proteomes" id="UP001189429"/>
    </source>
</evidence>
<evidence type="ECO:0000313" key="2">
    <source>
        <dbReference type="EMBL" id="CAK0812666.1"/>
    </source>
</evidence>
<name>A0ABN9R8J0_9DINO</name>
<keyword evidence="3" id="KW-1185">Reference proteome</keyword>
<evidence type="ECO:0000256" key="1">
    <source>
        <dbReference type="SAM" id="MobiDB-lite"/>
    </source>
</evidence>
<proteinExistence type="predicted"/>
<comment type="caution">
    <text evidence="2">The sequence shown here is derived from an EMBL/GenBank/DDBJ whole genome shotgun (WGS) entry which is preliminary data.</text>
</comment>
<dbReference type="Proteomes" id="UP001189429">
    <property type="component" value="Unassembled WGS sequence"/>
</dbReference>